<name>A0A7K0EDK1_9BACT</name>
<dbReference type="Proteomes" id="UP000441754">
    <property type="component" value="Unassembled WGS sequence"/>
</dbReference>
<evidence type="ECO:0000313" key="1">
    <source>
        <dbReference type="EMBL" id="MRS59855.1"/>
    </source>
</evidence>
<keyword evidence="2" id="KW-1185">Reference proteome</keyword>
<proteinExistence type="predicted"/>
<organism evidence="1 2">
    <name type="scientific">Larkinella terrae</name>
    <dbReference type="NCBI Taxonomy" id="2025311"/>
    <lineage>
        <taxon>Bacteria</taxon>
        <taxon>Pseudomonadati</taxon>
        <taxon>Bacteroidota</taxon>
        <taxon>Cytophagia</taxon>
        <taxon>Cytophagales</taxon>
        <taxon>Spirosomataceae</taxon>
        <taxon>Larkinella</taxon>
    </lineage>
</organism>
<evidence type="ECO:0000313" key="2">
    <source>
        <dbReference type="Proteomes" id="UP000441754"/>
    </source>
</evidence>
<reference evidence="1 2" key="1">
    <citation type="journal article" date="2018" name="Antonie Van Leeuwenhoek">
        <title>Larkinella terrae sp. nov., isolated from soil on Jeju Island, South Korea.</title>
        <authorList>
            <person name="Ten L.N."/>
            <person name="Jeon J."/>
            <person name="Park S.J."/>
            <person name="Park S."/>
            <person name="Lee S.Y."/>
            <person name="Kim M.K."/>
            <person name="Jung H.Y."/>
        </authorList>
    </citation>
    <scope>NUCLEOTIDE SEQUENCE [LARGE SCALE GENOMIC DNA]</scope>
    <source>
        <strain evidence="1 2">KCTC 52001</strain>
    </source>
</reference>
<dbReference type="AlphaFoldDB" id="A0A7K0EDK1"/>
<accession>A0A7K0EDK1</accession>
<dbReference type="EMBL" id="WJXZ01000001">
    <property type="protein sequence ID" value="MRS59855.1"/>
    <property type="molecule type" value="Genomic_DNA"/>
</dbReference>
<comment type="caution">
    <text evidence="1">The sequence shown here is derived from an EMBL/GenBank/DDBJ whole genome shotgun (WGS) entry which is preliminary data.</text>
</comment>
<sequence>MPQEKGSIQPEKPKMGTITEAYLDIVDQRERADPTFDRQMLADLSKGRPQRLQAYLKKQNLTYLHLLIVEKEDEETIEVTTTDGTGAKSTRIITPEEEALLKPQALFIQRIVFEDFTIGRPFSLTTSTETKRP</sequence>
<protein>
    <submittedName>
        <fullName evidence="1">Uncharacterized protein</fullName>
    </submittedName>
</protein>
<dbReference type="RefSeq" id="WP_154172244.1">
    <property type="nucleotide sequence ID" value="NZ_WJXZ01000001.1"/>
</dbReference>
<gene>
    <name evidence="1" type="ORF">GJJ30_01015</name>
</gene>